<evidence type="ECO:0000313" key="3">
    <source>
        <dbReference type="Proteomes" id="UP000188559"/>
    </source>
</evidence>
<keyword evidence="1" id="KW-0812">Transmembrane</keyword>
<reference evidence="2 3" key="1">
    <citation type="submission" date="2016-10" db="EMBL/GenBank/DDBJ databases">
        <title>Pseudomonas lactis sp. nov. and Pseudomonas paralactis sp. nov., isolated from bovine raw milk.</title>
        <authorList>
            <person name="Von Neubeck M."/>
            <person name="Huptas C."/>
            <person name="Glueck C."/>
            <person name="Krewinkel M."/>
            <person name="Stoeckel M."/>
            <person name="Stressler T."/>
            <person name="Fischer L."/>
            <person name="Hinrichs J."/>
            <person name="Scherer S."/>
            <person name="Wenning M."/>
        </authorList>
    </citation>
    <scope>NUCLEOTIDE SEQUENCE [LARGE SCALE GENOMIC DNA]</scope>
    <source>
        <strain evidence="2 3">DSM 18862</strain>
    </source>
</reference>
<proteinExistence type="predicted"/>
<sequence length="89" mass="9808">MHNSPTWLRTTLSIPVYATSAVFWILTVYLIVTASVKMLSRFVRPEQIGEGVVDLLVAVALAALGSGLWKLGRYIRTSSFKRPAKATLT</sequence>
<keyword evidence="1" id="KW-1133">Transmembrane helix</keyword>
<organism evidence="2 3">
    <name type="scientific">Pseudomonas azotoformans</name>
    <dbReference type="NCBI Taxonomy" id="47878"/>
    <lineage>
        <taxon>Bacteria</taxon>
        <taxon>Pseudomonadati</taxon>
        <taxon>Pseudomonadota</taxon>
        <taxon>Gammaproteobacteria</taxon>
        <taxon>Pseudomonadales</taxon>
        <taxon>Pseudomonadaceae</taxon>
        <taxon>Pseudomonas</taxon>
    </lineage>
</organism>
<evidence type="ECO:0000313" key="2">
    <source>
        <dbReference type="EMBL" id="ONH44660.1"/>
    </source>
</evidence>
<gene>
    <name evidence="2" type="ORF">BLL37_15140</name>
</gene>
<dbReference type="EMBL" id="MNPV01000004">
    <property type="protein sequence ID" value="ONH44660.1"/>
    <property type="molecule type" value="Genomic_DNA"/>
</dbReference>
<feature type="transmembrane region" description="Helical" evidence="1">
    <location>
        <begin position="12"/>
        <end position="32"/>
    </location>
</feature>
<evidence type="ECO:0000256" key="1">
    <source>
        <dbReference type="SAM" id="Phobius"/>
    </source>
</evidence>
<dbReference type="AlphaFoldDB" id="A0A1V2JH63"/>
<accession>A0A1V2JH63</accession>
<protein>
    <submittedName>
        <fullName evidence="2">Uncharacterized protein</fullName>
    </submittedName>
</protein>
<dbReference type="GeneID" id="57373902"/>
<comment type="caution">
    <text evidence="2">The sequence shown here is derived from an EMBL/GenBank/DDBJ whole genome shotgun (WGS) entry which is preliminary data.</text>
</comment>
<dbReference type="OrthoDB" id="7031099at2"/>
<keyword evidence="3" id="KW-1185">Reference proteome</keyword>
<name>A0A1V2JH63_PSEAZ</name>
<keyword evidence="1" id="KW-0472">Membrane</keyword>
<feature type="transmembrane region" description="Helical" evidence="1">
    <location>
        <begin position="52"/>
        <end position="72"/>
    </location>
</feature>
<dbReference type="Proteomes" id="UP000188559">
    <property type="component" value="Unassembled WGS sequence"/>
</dbReference>
<dbReference type="RefSeq" id="WP_071495526.1">
    <property type="nucleotide sequence ID" value="NZ_LT629702.1"/>
</dbReference>